<organism evidence="1 2">
    <name type="scientific">Cajanus cajan</name>
    <name type="common">Pigeon pea</name>
    <name type="synonym">Cajanus indicus</name>
    <dbReference type="NCBI Taxonomy" id="3821"/>
    <lineage>
        <taxon>Eukaryota</taxon>
        <taxon>Viridiplantae</taxon>
        <taxon>Streptophyta</taxon>
        <taxon>Embryophyta</taxon>
        <taxon>Tracheophyta</taxon>
        <taxon>Spermatophyta</taxon>
        <taxon>Magnoliopsida</taxon>
        <taxon>eudicotyledons</taxon>
        <taxon>Gunneridae</taxon>
        <taxon>Pentapetalae</taxon>
        <taxon>rosids</taxon>
        <taxon>fabids</taxon>
        <taxon>Fabales</taxon>
        <taxon>Fabaceae</taxon>
        <taxon>Papilionoideae</taxon>
        <taxon>50 kb inversion clade</taxon>
        <taxon>NPAAA clade</taxon>
        <taxon>indigoferoid/millettioid clade</taxon>
        <taxon>Phaseoleae</taxon>
        <taxon>Cajanus</taxon>
    </lineage>
</organism>
<gene>
    <name evidence="1" type="ORF">KK1_046269</name>
</gene>
<evidence type="ECO:0000313" key="2">
    <source>
        <dbReference type="Proteomes" id="UP000075243"/>
    </source>
</evidence>
<protein>
    <submittedName>
        <fullName evidence="1">Uncharacterized protein</fullName>
    </submittedName>
</protein>
<dbReference type="Gramene" id="C.cajan_45038.t">
    <property type="protein sequence ID" value="C.cajan_45038.t.cds1"/>
    <property type="gene ID" value="C.cajan_45038"/>
</dbReference>
<accession>A0A151QRL0</accession>
<reference evidence="1" key="1">
    <citation type="journal article" date="2012" name="Nat. Biotechnol.">
        <title>Draft genome sequence of pigeonpea (Cajanus cajan), an orphan legume crop of resource-poor farmers.</title>
        <authorList>
            <person name="Varshney R.K."/>
            <person name="Chen W."/>
            <person name="Li Y."/>
            <person name="Bharti A.K."/>
            <person name="Saxena R.K."/>
            <person name="Schlueter J.A."/>
            <person name="Donoghue M.T."/>
            <person name="Azam S."/>
            <person name="Fan G."/>
            <person name="Whaley A.M."/>
            <person name="Farmer A.D."/>
            <person name="Sheridan J."/>
            <person name="Iwata A."/>
            <person name="Tuteja R."/>
            <person name="Penmetsa R.V."/>
            <person name="Wu W."/>
            <person name="Upadhyaya H.D."/>
            <person name="Yang S.P."/>
            <person name="Shah T."/>
            <person name="Saxena K.B."/>
            <person name="Michael T."/>
            <person name="McCombie W.R."/>
            <person name="Yang B."/>
            <person name="Zhang G."/>
            <person name="Yang H."/>
            <person name="Wang J."/>
            <person name="Spillane C."/>
            <person name="Cook D.R."/>
            <person name="May G.D."/>
            <person name="Xu X."/>
            <person name="Jackson S.A."/>
        </authorList>
    </citation>
    <scope>NUCLEOTIDE SEQUENCE [LARGE SCALE GENOMIC DNA]</scope>
</reference>
<dbReference type="EMBL" id="KQ485059">
    <property type="protein sequence ID" value="KYP32937.1"/>
    <property type="molecule type" value="Genomic_DNA"/>
</dbReference>
<evidence type="ECO:0000313" key="1">
    <source>
        <dbReference type="EMBL" id="KYP32937.1"/>
    </source>
</evidence>
<dbReference type="PANTHER" id="PTHR31973">
    <property type="entry name" value="POLYPROTEIN, PUTATIVE-RELATED"/>
    <property type="match status" value="1"/>
</dbReference>
<proteinExistence type="predicted"/>
<sequence>MGYTTIIAHIKSTMGYTINYKKGLLGKQHAIENIFGNWEESYNKLPCMLQAIQMYVLSFIWKLYMQPTYQDGLLDEESVLFKRLFWTFKPCIDGFSFYKPIVQVDGTFLLCKYKGMLLVVVA</sequence>
<keyword evidence="2" id="KW-1185">Reference proteome</keyword>
<dbReference type="Proteomes" id="UP000075243">
    <property type="component" value="Unassembled WGS sequence"/>
</dbReference>
<name>A0A151QRL0_CAJCA</name>
<dbReference type="PANTHER" id="PTHR31973:SF195">
    <property type="entry name" value="MUDR FAMILY TRANSPOSASE"/>
    <property type="match status" value="1"/>
</dbReference>
<dbReference type="AlphaFoldDB" id="A0A151QRL0"/>